<accession>A0ABS5VN78</accession>
<dbReference type="EMBL" id="JAHESD010000004">
    <property type="protein sequence ID" value="MBT1702217.1"/>
    <property type="molecule type" value="Genomic_DNA"/>
</dbReference>
<protein>
    <submittedName>
        <fullName evidence="2">Uncharacterized protein</fullName>
    </submittedName>
</protein>
<evidence type="ECO:0000313" key="2">
    <source>
        <dbReference type="EMBL" id="MBT1702217.1"/>
    </source>
</evidence>
<keyword evidence="1" id="KW-1133">Transmembrane helix</keyword>
<name>A0ABS5VN78_9BACT</name>
<keyword evidence="1" id="KW-0812">Transmembrane</keyword>
<reference evidence="2 3" key="1">
    <citation type="submission" date="2021-05" db="EMBL/GenBank/DDBJ databases">
        <title>A Polyphasic approach of four new species of the genus Ohtaekwangia: Ohtaekwangia histidinii sp. nov., Ohtaekwangia cretensis sp. nov., Ohtaekwangia indiensis sp. nov., Ohtaekwangia reichenbachii sp. nov. from diverse environment.</title>
        <authorList>
            <person name="Octaviana S."/>
        </authorList>
    </citation>
    <scope>NUCLEOTIDE SEQUENCE [LARGE SCALE GENOMIC DNA]</scope>
    <source>
        <strain evidence="2 3">PWU20</strain>
    </source>
</reference>
<evidence type="ECO:0000313" key="3">
    <source>
        <dbReference type="Proteomes" id="UP000772618"/>
    </source>
</evidence>
<feature type="transmembrane region" description="Helical" evidence="1">
    <location>
        <begin position="66"/>
        <end position="84"/>
    </location>
</feature>
<evidence type="ECO:0000256" key="1">
    <source>
        <dbReference type="SAM" id="Phobius"/>
    </source>
</evidence>
<feature type="transmembrane region" description="Helical" evidence="1">
    <location>
        <begin position="21"/>
        <end position="38"/>
    </location>
</feature>
<keyword evidence="3" id="KW-1185">Reference proteome</keyword>
<sequence>MKRINTKKIFSYLYEQLTGNFTGFLIGASATGLVSQFFETRSIRNLWGLTAKKTVVNKETFQDLEWIVSIIIGFIVFEIITKVVKERIDKNFPKYKMITYRWVIRKDIRNRFRSFSAFATDRGIAFFAAVHQGVKQGINQYSRRN</sequence>
<dbReference type="Proteomes" id="UP000772618">
    <property type="component" value="Unassembled WGS sequence"/>
</dbReference>
<organism evidence="2 3">
    <name type="scientific">Chryseosolibacter indicus</name>
    <dbReference type="NCBI Taxonomy" id="2782351"/>
    <lineage>
        <taxon>Bacteria</taxon>
        <taxon>Pseudomonadati</taxon>
        <taxon>Bacteroidota</taxon>
        <taxon>Cytophagia</taxon>
        <taxon>Cytophagales</taxon>
        <taxon>Chryseotaleaceae</taxon>
        <taxon>Chryseosolibacter</taxon>
    </lineage>
</organism>
<dbReference type="RefSeq" id="WP_254151998.1">
    <property type="nucleotide sequence ID" value="NZ_JAHESD010000004.1"/>
</dbReference>
<comment type="caution">
    <text evidence="2">The sequence shown here is derived from an EMBL/GenBank/DDBJ whole genome shotgun (WGS) entry which is preliminary data.</text>
</comment>
<keyword evidence="1" id="KW-0472">Membrane</keyword>
<gene>
    <name evidence="2" type="ORF">KK060_02945</name>
</gene>
<proteinExistence type="predicted"/>